<evidence type="ECO:0000313" key="2">
    <source>
        <dbReference type="EMBL" id="GMI32512.1"/>
    </source>
</evidence>
<accession>A0ABQ6MT40</accession>
<keyword evidence="1" id="KW-0472">Membrane</keyword>
<comment type="caution">
    <text evidence="2">The sequence shown here is derived from an EMBL/GenBank/DDBJ whole genome shotgun (WGS) entry which is preliminary data.</text>
</comment>
<gene>
    <name evidence="2" type="ORF">TeGR_g5982</name>
</gene>
<proteinExistence type="predicted"/>
<evidence type="ECO:0000313" key="3">
    <source>
        <dbReference type="Proteomes" id="UP001165060"/>
    </source>
</evidence>
<dbReference type="Proteomes" id="UP001165060">
    <property type="component" value="Unassembled WGS sequence"/>
</dbReference>
<evidence type="ECO:0000256" key="1">
    <source>
        <dbReference type="SAM" id="Phobius"/>
    </source>
</evidence>
<sequence>MSAYTSLTRSSLSLISSLGPLGLLPVPMFGTLRQAASFAAHHARSLPRFAPWGAAGLVGGVWFVWPALTQDFKANAFGVGQTLEAAAEAAAAVTDDTKATKNVDYSATGALQSFKTREGVKNKFAADDIDATPMNLDAEAVAKIEEATKSAHGDAAPIAESVDALRRFNTRAGAKFDYRASAIDATPMLGGGADEDEDEDDE</sequence>
<reference evidence="2 3" key="1">
    <citation type="journal article" date="2023" name="Commun. Biol.">
        <title>Genome analysis of Parmales, the sister group of diatoms, reveals the evolutionary specialization of diatoms from phago-mixotrophs to photoautotrophs.</title>
        <authorList>
            <person name="Ban H."/>
            <person name="Sato S."/>
            <person name="Yoshikawa S."/>
            <person name="Yamada K."/>
            <person name="Nakamura Y."/>
            <person name="Ichinomiya M."/>
            <person name="Sato N."/>
            <person name="Blanc-Mathieu R."/>
            <person name="Endo H."/>
            <person name="Kuwata A."/>
            <person name="Ogata H."/>
        </authorList>
    </citation>
    <scope>NUCLEOTIDE SEQUENCE [LARGE SCALE GENOMIC DNA]</scope>
</reference>
<keyword evidence="3" id="KW-1185">Reference proteome</keyword>
<keyword evidence="1" id="KW-0812">Transmembrane</keyword>
<name>A0ABQ6MT40_9STRA</name>
<keyword evidence="1" id="KW-1133">Transmembrane helix</keyword>
<feature type="transmembrane region" description="Helical" evidence="1">
    <location>
        <begin position="49"/>
        <end position="68"/>
    </location>
</feature>
<organism evidence="2 3">
    <name type="scientific">Tetraparma gracilis</name>
    <dbReference type="NCBI Taxonomy" id="2962635"/>
    <lineage>
        <taxon>Eukaryota</taxon>
        <taxon>Sar</taxon>
        <taxon>Stramenopiles</taxon>
        <taxon>Ochrophyta</taxon>
        <taxon>Bolidophyceae</taxon>
        <taxon>Parmales</taxon>
        <taxon>Triparmaceae</taxon>
        <taxon>Tetraparma</taxon>
    </lineage>
</organism>
<dbReference type="EMBL" id="BRYB01000549">
    <property type="protein sequence ID" value="GMI32512.1"/>
    <property type="molecule type" value="Genomic_DNA"/>
</dbReference>
<protein>
    <submittedName>
        <fullName evidence="2">Uncharacterized protein</fullName>
    </submittedName>
</protein>